<evidence type="ECO:0000313" key="6">
    <source>
        <dbReference type="Proteomes" id="UP000093053"/>
    </source>
</evidence>
<dbReference type="PANTHER" id="PTHR43214:SF24">
    <property type="entry name" value="TRANSCRIPTIONAL REGULATORY PROTEIN NARL-RELATED"/>
    <property type="match status" value="1"/>
</dbReference>
<evidence type="ECO:0000259" key="4">
    <source>
        <dbReference type="PROSITE" id="PS50043"/>
    </source>
</evidence>
<keyword evidence="6" id="KW-1185">Reference proteome</keyword>
<dbReference type="GO" id="GO:0003677">
    <property type="term" value="F:DNA binding"/>
    <property type="evidence" value="ECO:0007669"/>
    <property type="project" value="UniProtKB-KW"/>
</dbReference>
<evidence type="ECO:0000256" key="1">
    <source>
        <dbReference type="ARBA" id="ARBA00023015"/>
    </source>
</evidence>
<dbReference type="SUPFAM" id="SSF46894">
    <property type="entry name" value="C-terminal effector domain of the bipartite response regulators"/>
    <property type="match status" value="1"/>
</dbReference>
<name>A0A1B2HUD2_9PSEU</name>
<dbReference type="InterPro" id="IPR000792">
    <property type="entry name" value="Tscrpt_reg_LuxR_C"/>
</dbReference>
<keyword evidence="1" id="KW-0805">Transcription regulation</keyword>
<dbReference type="PANTHER" id="PTHR43214">
    <property type="entry name" value="TWO-COMPONENT RESPONSE REGULATOR"/>
    <property type="match status" value="1"/>
</dbReference>
<dbReference type="EMBL" id="CP016793">
    <property type="protein sequence ID" value="ANZ41298.1"/>
    <property type="molecule type" value="Genomic_DNA"/>
</dbReference>
<protein>
    <recommendedName>
        <fullName evidence="4">HTH luxR-type domain-containing protein</fullName>
    </recommendedName>
</protein>
<keyword evidence="3" id="KW-0804">Transcription</keyword>
<dbReference type="InterPro" id="IPR016032">
    <property type="entry name" value="Sig_transdc_resp-reg_C-effctor"/>
</dbReference>
<reference evidence="5 6" key="1">
    <citation type="submission" date="2016-07" db="EMBL/GenBank/DDBJ databases">
        <title>Complete genome sequence of the Lentzea guizhouensis DHS C013.</title>
        <authorList>
            <person name="Cao C."/>
        </authorList>
    </citation>
    <scope>NUCLEOTIDE SEQUENCE [LARGE SCALE GENOMIC DNA]</scope>
    <source>
        <strain evidence="5 6">DHS C013</strain>
    </source>
</reference>
<dbReference type="GO" id="GO:0006355">
    <property type="term" value="P:regulation of DNA-templated transcription"/>
    <property type="evidence" value="ECO:0007669"/>
    <property type="project" value="InterPro"/>
</dbReference>
<evidence type="ECO:0000256" key="3">
    <source>
        <dbReference type="ARBA" id="ARBA00023163"/>
    </source>
</evidence>
<gene>
    <name evidence="5" type="ORF">BBK82_40390</name>
</gene>
<dbReference type="Pfam" id="PF00196">
    <property type="entry name" value="GerE"/>
    <property type="match status" value="1"/>
</dbReference>
<organism evidence="5 6">
    <name type="scientific">Lentzea guizhouensis</name>
    <dbReference type="NCBI Taxonomy" id="1586287"/>
    <lineage>
        <taxon>Bacteria</taxon>
        <taxon>Bacillati</taxon>
        <taxon>Actinomycetota</taxon>
        <taxon>Actinomycetes</taxon>
        <taxon>Pseudonocardiales</taxon>
        <taxon>Pseudonocardiaceae</taxon>
        <taxon>Lentzea</taxon>
    </lineage>
</organism>
<dbReference type="Proteomes" id="UP000093053">
    <property type="component" value="Chromosome"/>
</dbReference>
<dbReference type="InterPro" id="IPR036388">
    <property type="entry name" value="WH-like_DNA-bd_sf"/>
</dbReference>
<accession>A0A1B2HUD2</accession>
<sequence>MDVPDRSRPLAGLVSQDAEALFLRMLASGHAPADTRAPAAAELLDLGLAVYSSSGATLRPVDQAAALRLLLERRQHELLEQQRRVLDGWTRLTSLLPRDLGGRVCEGVVPLESFDEVAARTAELYPSAKQHVRGTETGDGPGIINEVRGQARAARFRIIYPVTCVATPAGARIIEDSAASGRQVRLRRDIPMKMLHVDDEVALISGARSTGYLVQTPSIVSVLAEWFDLMWADAATIAPGGGDEPALTPAQRTVLRLMFAGDDAAIARKLALSTTTVRRHVKAIYQVLGVNSRFAAGVAAAKRGWI</sequence>
<dbReference type="InterPro" id="IPR039420">
    <property type="entry name" value="WalR-like"/>
</dbReference>
<dbReference type="CDD" id="cd06170">
    <property type="entry name" value="LuxR_C_like"/>
    <property type="match status" value="1"/>
</dbReference>
<keyword evidence="2" id="KW-0238">DNA-binding</keyword>
<dbReference type="KEGG" id="led:BBK82_40390"/>
<dbReference type="SMART" id="SM00421">
    <property type="entry name" value="HTH_LUXR"/>
    <property type="match status" value="1"/>
</dbReference>
<dbReference type="AlphaFoldDB" id="A0A1B2HUD2"/>
<feature type="domain" description="HTH luxR-type" evidence="4">
    <location>
        <begin position="240"/>
        <end position="304"/>
    </location>
</feature>
<dbReference type="STRING" id="1586287.BBK82_40390"/>
<proteinExistence type="predicted"/>
<evidence type="ECO:0000313" key="5">
    <source>
        <dbReference type="EMBL" id="ANZ41298.1"/>
    </source>
</evidence>
<evidence type="ECO:0000256" key="2">
    <source>
        <dbReference type="ARBA" id="ARBA00023125"/>
    </source>
</evidence>
<dbReference type="Gene3D" id="1.10.10.10">
    <property type="entry name" value="Winged helix-like DNA-binding domain superfamily/Winged helix DNA-binding domain"/>
    <property type="match status" value="1"/>
</dbReference>
<dbReference type="PROSITE" id="PS50043">
    <property type="entry name" value="HTH_LUXR_2"/>
    <property type="match status" value="1"/>
</dbReference>